<protein>
    <submittedName>
        <fullName evidence="1">Uncharacterized protein</fullName>
    </submittedName>
</protein>
<name>A0A401VW26_STREY</name>
<sequence>MAAPGVQYSDVVASWGEPEAFAAQPPDPVYCLYGDLELGFTTKGRLWHLQIEPGGSVVSLPSAPGQYVREPVPDIPQLLAELTADGFRTTRHTPFDPEDDPWHRVDRSGVLFRRDAPDGPTRIHSTAKDICDADHKDLPRWD</sequence>
<comment type="caution">
    <text evidence="1">The sequence shown here is derived from an EMBL/GenBank/DDBJ whole genome shotgun (WGS) entry which is preliminary data.</text>
</comment>
<accession>A0A401VW26</accession>
<dbReference type="Proteomes" id="UP000286746">
    <property type="component" value="Unassembled WGS sequence"/>
</dbReference>
<evidence type="ECO:0000313" key="1">
    <source>
        <dbReference type="EMBL" id="GCD41263.1"/>
    </source>
</evidence>
<dbReference type="AlphaFoldDB" id="A0A401VW26"/>
<organism evidence="1 2">
    <name type="scientific">Streptomyces paromomycinus</name>
    <name type="common">Streptomyces rimosus subsp. paromomycinus</name>
    <dbReference type="NCBI Taxonomy" id="92743"/>
    <lineage>
        <taxon>Bacteria</taxon>
        <taxon>Bacillati</taxon>
        <taxon>Actinomycetota</taxon>
        <taxon>Actinomycetes</taxon>
        <taxon>Kitasatosporales</taxon>
        <taxon>Streptomycetaceae</taxon>
        <taxon>Streptomyces</taxon>
    </lineage>
</organism>
<dbReference type="EMBL" id="BHZD01000001">
    <property type="protein sequence ID" value="GCD41263.1"/>
    <property type="molecule type" value="Genomic_DNA"/>
</dbReference>
<gene>
    <name evidence="1" type="ORF">GKJPGBOP_00916</name>
</gene>
<proteinExistence type="predicted"/>
<keyword evidence="2" id="KW-1185">Reference proteome</keyword>
<evidence type="ECO:0000313" key="2">
    <source>
        <dbReference type="Proteomes" id="UP000286746"/>
    </source>
</evidence>
<reference evidence="1 2" key="1">
    <citation type="submission" date="2018-11" db="EMBL/GenBank/DDBJ databases">
        <title>Whole genome sequence of Streptomyces paromomycinus NBRC 15454(T).</title>
        <authorList>
            <person name="Komaki H."/>
            <person name="Tamura T."/>
        </authorList>
    </citation>
    <scope>NUCLEOTIDE SEQUENCE [LARGE SCALE GENOMIC DNA]</scope>
    <source>
        <strain evidence="1 2">NBRC 15454</strain>
    </source>
</reference>
<dbReference type="RefSeq" id="WP_125052066.1">
    <property type="nucleotide sequence ID" value="NZ_BHZD01000001.1"/>
</dbReference>